<reference evidence="3 4" key="1">
    <citation type="journal article" date="2004" name="Science">
        <title>The Ashbya gossypii genome as a tool for mapping the ancient Saccharomyces cerevisiae genome.</title>
        <authorList>
            <person name="Dietrich F.S."/>
            <person name="Voegeli S."/>
            <person name="Brachat S."/>
            <person name="Lerch A."/>
            <person name="Gates K."/>
            <person name="Steiner S."/>
            <person name="Mohr C."/>
            <person name="Pohlmann R."/>
            <person name="Luedi P."/>
            <person name="Choi S."/>
            <person name="Wing R.A."/>
            <person name="Flavier A."/>
            <person name="Gaffney T.D."/>
            <person name="Philippsen P."/>
        </authorList>
    </citation>
    <scope>NUCLEOTIDE SEQUENCE [LARGE SCALE GENOMIC DNA]</scope>
    <source>
        <strain evidence="4">ATCC 10895 / CBS 109.51 / FGSC 9923 / NRRL Y-1056</strain>
    </source>
</reference>
<evidence type="ECO:0000313" key="3">
    <source>
        <dbReference type="EMBL" id="AAS54678.2"/>
    </source>
</evidence>
<dbReference type="HOGENOM" id="CLU_247003_0_0_1"/>
<evidence type="ECO:0000259" key="2">
    <source>
        <dbReference type="Pfam" id="PF16991"/>
    </source>
</evidence>
<keyword evidence="4" id="KW-1185">Reference proteome</keyword>
<feature type="region of interest" description="Disordered" evidence="1">
    <location>
        <begin position="1"/>
        <end position="62"/>
    </location>
</feature>
<dbReference type="Proteomes" id="UP000000591">
    <property type="component" value="Chromosome VII"/>
</dbReference>
<dbReference type="InParanoid" id="Q74ZW1"/>
<dbReference type="Gene3D" id="6.10.140.1820">
    <property type="match status" value="1"/>
</dbReference>
<feature type="compositionally biased region" description="Basic residues" evidence="1">
    <location>
        <begin position="1"/>
        <end position="11"/>
    </location>
</feature>
<feature type="region of interest" description="Disordered" evidence="1">
    <location>
        <begin position="1291"/>
        <end position="1337"/>
    </location>
</feature>
<feature type="region of interest" description="Disordered" evidence="1">
    <location>
        <begin position="522"/>
        <end position="556"/>
    </location>
</feature>
<feature type="compositionally biased region" description="Low complexity" evidence="1">
    <location>
        <begin position="89"/>
        <end position="114"/>
    </location>
</feature>
<feature type="region of interest" description="Disordered" evidence="1">
    <location>
        <begin position="167"/>
        <end position="192"/>
    </location>
</feature>
<feature type="region of interest" description="Disordered" evidence="1">
    <location>
        <begin position="81"/>
        <end position="129"/>
    </location>
</feature>
<feature type="compositionally biased region" description="Polar residues" evidence="1">
    <location>
        <begin position="1296"/>
        <end position="1310"/>
    </location>
</feature>
<feature type="compositionally biased region" description="Basic and acidic residues" evidence="1">
    <location>
        <begin position="33"/>
        <end position="51"/>
    </location>
</feature>
<feature type="compositionally biased region" description="Polar residues" evidence="1">
    <location>
        <begin position="535"/>
        <end position="548"/>
    </location>
</feature>
<protein>
    <submittedName>
        <fullName evidence="3">AGR188Wp</fullName>
    </submittedName>
</protein>
<dbReference type="KEGG" id="ago:AGOS_AGR188W"/>
<sequence>MFRFFTFHKPKQVGAGETDSECETMRHGGAQRDGADTRHESAQHRRPRADPRNTSFVELSDSSDSDCEDMLLVCGGVGRAGPAGGRGPVPGAKNTPAATGSAAARAGWPMRGRAAGPGGRARGGRAARPVPLAEPPAVALPSGRRGMPERSLVASTQRWVREAAARSATQHVTSEEAAHGAADSTGCAGDPGADAAAEEFRLARPSTPVHVIYRRERRLRIPIYKSAHGQANADAAGDSGRRSSECMTSCTKSVPALVSTPVSRDLWQGVRSADRCRDVGVQRTPPRSGRADRRTRRLGLFASTPRAIARVTYDFPEEIDTPTRSRSASAKPLDLGLDRRKSSAAICADAPLGIPILQLDGLKAKAGLLEEPPATREISPAGVASIASSPASSLREQAREDVIQMFSSPVKRHASNCWPRGQGHVSYEGDSYGMYSTPKRKRTSDTAFVPGVPAQDWGGKTLTIAEKLYSNRENHAVDGLNKRPISEGTKGLPIRHNASVASPLKVSTTKVLPSTEIAVSARLSESSKTPRKIATSGQNSELDTNQGKTVAISKRHPRARKETLLAKDGRAGFLLRPQLSPSRERRMWLKYREVPESSLPSLDLHITNNVATSTQNTAIEQSPRKKPKLSSHADEDDTDLSFSSDFEYLLEHSSKNKTNHQTVSQSTPYIAEGLTPGGLKAEKENTRYVSPRKDVHVKMECDGKNPNATLLEDECSFREHDAITRDTNSHLSVREFNTELYQHMDQDLPVDTDGPGNNSHDAPRHIRASTVETSPPPLSFPEETLNMLNAGPRPNFSSWPATKDFTGSLRAAGEYTATSVRIHSKAVTHDLKEAPIVQALKILPQELIREYTRFCQQLVVERKIDTLVFALRKLEQVAKRYSENENTTFPSDTHCTSYSQDYVTIRAILEQHMQDARAALVEMGARENTTSTTSEKVEDTYYLDILGKFYEVLGEDQASNECPAASKHKKVTSKVCLRPRLIPLKRGDRLPSSLDGRQLSALLSRGAYAGNPKENTSKYTHQHQYSLAIGDARSAVSPAAHEQIPAKKVRKLGREQILPLSVLAGKLDDVLEESLQIKFHMLQKLDKKGVISIIQEGICGHTALGMDPLVSVSNNICSAHNYDSSAVVFFQNTSSVQILPLGFPEHALPVGDNSRGSLFSADDNRHSTECAGYQATYGTQEALITEIDDDAFDFREIDVPNCEIVLERCSHNKTLSDLFETGFQTLGAEIVTNPEWKKETSQPCIQFYNGTQLHLMTYKMALQRIPSLKLDPSVLLLLDACNCKGEAPLIEDAPEKQSTTAQPTLASEPTLQPPAMLPATVNSEKPLNHTAEPGPEPVVPDINTLQSYIQTCTAWVDPFHRCVLPELAVEAMTVLRTVGAVIEYDNSALHSASNTNDGIIVRSPDKEEVWTYRDAYEYLKRFPIDLDTYYSLLLQYESGVPEASPVTDNNKPDEAAACNRLPPGQDTAKMSAMVAALSSEVIADQLQLASVKGQLLFAQQQLAAKDKQIKLLLAKLEEEMDSNRKKDELIIKLKGK</sequence>
<proteinExistence type="predicted"/>
<dbReference type="InterPro" id="IPR031556">
    <property type="entry name" value="SIR4_SID"/>
</dbReference>
<dbReference type="GeneID" id="4623156"/>
<reference evidence="4" key="2">
    <citation type="journal article" date="2013" name="G3 (Bethesda)">
        <title>Genomes of Ashbya fungi isolated from insects reveal four mating-type loci, numerous translocations, lack of transposons, and distinct gene duplications.</title>
        <authorList>
            <person name="Dietrich F.S."/>
            <person name="Voegeli S."/>
            <person name="Kuo S."/>
            <person name="Philippsen P."/>
        </authorList>
    </citation>
    <scope>GENOME REANNOTATION</scope>
    <source>
        <strain evidence="4">ATCC 10895 / CBS 109.51 / FGSC 9923 / NRRL Y-1056</strain>
    </source>
</reference>
<gene>
    <name evidence="3" type="ORF">AGOS_AGR188W</name>
</gene>
<name>Q74ZW1_EREGS</name>
<dbReference type="CDD" id="cd13746">
    <property type="entry name" value="Sir4p-SID_like"/>
    <property type="match status" value="1"/>
</dbReference>
<organism evidence="3 4">
    <name type="scientific">Eremothecium gossypii (strain ATCC 10895 / CBS 109.51 / FGSC 9923 / NRRL Y-1056)</name>
    <name type="common">Yeast</name>
    <name type="synonym">Ashbya gossypii</name>
    <dbReference type="NCBI Taxonomy" id="284811"/>
    <lineage>
        <taxon>Eukaryota</taxon>
        <taxon>Fungi</taxon>
        <taxon>Dikarya</taxon>
        <taxon>Ascomycota</taxon>
        <taxon>Saccharomycotina</taxon>
        <taxon>Saccharomycetes</taxon>
        <taxon>Saccharomycetales</taxon>
        <taxon>Saccharomycetaceae</taxon>
        <taxon>Eremothecium</taxon>
    </lineage>
</organism>
<dbReference type="OrthoDB" id="4068181at2759"/>
<evidence type="ECO:0000256" key="1">
    <source>
        <dbReference type="SAM" id="MobiDB-lite"/>
    </source>
</evidence>
<accession>Q74ZW1</accession>
<evidence type="ECO:0000313" key="4">
    <source>
        <dbReference type="Proteomes" id="UP000000591"/>
    </source>
</evidence>
<dbReference type="EMBL" id="AE016820">
    <property type="protein sequence ID" value="AAS54678.2"/>
    <property type="molecule type" value="Genomic_DNA"/>
</dbReference>
<dbReference type="Pfam" id="PF16991">
    <property type="entry name" value="SIR4_SID"/>
    <property type="match status" value="1"/>
</dbReference>
<feature type="region of interest" description="Disordered" evidence="1">
    <location>
        <begin position="613"/>
        <end position="638"/>
    </location>
</feature>
<feature type="domain" description="Sir4 SID" evidence="2">
    <location>
        <begin position="1033"/>
        <end position="1134"/>
    </location>
</feature>
<dbReference type="RefSeq" id="NP_986854.2">
    <property type="nucleotide sequence ID" value="NM_211916.2"/>
</dbReference>